<dbReference type="AlphaFoldDB" id="A0A2T4IDJ4"/>
<sequence>MLIIELLRRTRLHLLYGLRRQRTRKELLDLDARALRDIGLSREQAIQEGRKHFWQR</sequence>
<evidence type="ECO:0000313" key="3">
    <source>
        <dbReference type="Proteomes" id="UP000241193"/>
    </source>
</evidence>
<accession>A0A2T4IDJ4</accession>
<protein>
    <submittedName>
        <fullName evidence="2">DUF1127 domain-containing protein</fullName>
    </submittedName>
</protein>
<dbReference type="InterPro" id="IPR009506">
    <property type="entry name" value="YjiS-like"/>
</dbReference>
<name>A0A2T4IDJ4_9RHOO</name>
<dbReference type="RefSeq" id="WP_107494093.1">
    <property type="nucleotide sequence ID" value="NZ_PZKC01000010.1"/>
</dbReference>
<reference evidence="2 3" key="2">
    <citation type="submission" date="2018-04" db="EMBL/GenBank/DDBJ databases">
        <title>Thauera lacus sp. nov., isolated from an saline lake in Inner Mongolia, China.</title>
        <authorList>
            <person name="Liang Q.-Y."/>
        </authorList>
    </citation>
    <scope>NUCLEOTIDE SEQUENCE [LARGE SCALE GENOMIC DNA]</scope>
    <source>
        <strain evidence="2 3">D20</strain>
    </source>
</reference>
<dbReference type="EMBL" id="PZKC01000010">
    <property type="protein sequence ID" value="PTD95852.1"/>
    <property type="molecule type" value="Genomic_DNA"/>
</dbReference>
<proteinExistence type="predicted"/>
<reference evidence="2 3" key="1">
    <citation type="submission" date="2018-03" db="EMBL/GenBank/DDBJ databases">
        <authorList>
            <person name="Keele B.F."/>
        </authorList>
    </citation>
    <scope>NUCLEOTIDE SEQUENCE [LARGE SCALE GENOMIC DNA]</scope>
    <source>
        <strain evidence="2 3">D20</strain>
    </source>
</reference>
<dbReference type="Pfam" id="PF06568">
    <property type="entry name" value="YjiS-like"/>
    <property type="match status" value="1"/>
</dbReference>
<comment type="caution">
    <text evidence="2">The sequence shown here is derived from an EMBL/GenBank/DDBJ whole genome shotgun (WGS) entry which is preliminary data.</text>
</comment>
<dbReference type="Proteomes" id="UP000241193">
    <property type="component" value="Unassembled WGS sequence"/>
</dbReference>
<organism evidence="2 3">
    <name type="scientific">Pseudothauera lacus</name>
    <dbReference type="NCBI Taxonomy" id="2136175"/>
    <lineage>
        <taxon>Bacteria</taxon>
        <taxon>Pseudomonadati</taxon>
        <taxon>Pseudomonadota</taxon>
        <taxon>Betaproteobacteria</taxon>
        <taxon>Rhodocyclales</taxon>
        <taxon>Zoogloeaceae</taxon>
        <taxon>Pseudothauera</taxon>
    </lineage>
</organism>
<keyword evidence="3" id="KW-1185">Reference proteome</keyword>
<gene>
    <name evidence="2" type="ORF">C8261_12715</name>
</gene>
<evidence type="ECO:0000259" key="1">
    <source>
        <dbReference type="Pfam" id="PF06568"/>
    </source>
</evidence>
<evidence type="ECO:0000313" key="2">
    <source>
        <dbReference type="EMBL" id="PTD95852.1"/>
    </source>
</evidence>
<feature type="domain" description="YjiS-like" evidence="1">
    <location>
        <begin position="19"/>
        <end position="45"/>
    </location>
</feature>